<evidence type="ECO:0000256" key="1">
    <source>
        <dbReference type="ARBA" id="ARBA00009518"/>
    </source>
</evidence>
<dbReference type="eggNOG" id="COG0817">
    <property type="taxonomic scope" value="Bacteria"/>
</dbReference>
<evidence type="ECO:0000256" key="10">
    <source>
        <dbReference type="ARBA" id="ARBA00023172"/>
    </source>
</evidence>
<dbReference type="GO" id="GO:0048476">
    <property type="term" value="C:Holliday junction resolvase complex"/>
    <property type="evidence" value="ECO:0007669"/>
    <property type="project" value="UniProtKB-UniRule"/>
</dbReference>
<dbReference type="HAMAP" id="MF_00034">
    <property type="entry name" value="RuvC"/>
    <property type="match status" value="1"/>
</dbReference>
<evidence type="ECO:0000256" key="8">
    <source>
        <dbReference type="ARBA" id="ARBA00022842"/>
    </source>
</evidence>
<keyword evidence="11 13" id="KW-0234">DNA repair</keyword>
<keyword evidence="7 13" id="KW-0378">Hydrolase</keyword>
<comment type="cofactor">
    <cofactor evidence="13">
        <name>Mg(2+)</name>
        <dbReference type="ChEBI" id="CHEBI:18420"/>
    </cofactor>
    <text evidence="13">Binds 2 Mg(2+) ion per subunit.</text>
</comment>
<comment type="subunit">
    <text evidence="13">Homodimer which binds Holliday junction (HJ) DNA. The HJ becomes 2-fold symmetrical on binding to RuvC with unstacked arms; it has a different conformation from HJ DNA in complex with RuvA. In the full resolvosome a probable DNA-RuvA(4)-RuvB(12)-RuvC(2) complex forms which resolves the HJ.</text>
</comment>
<dbReference type="KEGG" id="dao:Desac_2011"/>
<keyword evidence="2 13" id="KW-0963">Cytoplasm</keyword>
<comment type="similarity">
    <text evidence="1 13">Belongs to the RuvC family.</text>
</comment>
<dbReference type="AlphaFoldDB" id="F2NI73"/>
<dbReference type="GO" id="GO:0003677">
    <property type="term" value="F:DNA binding"/>
    <property type="evidence" value="ECO:0007669"/>
    <property type="project" value="UniProtKB-KW"/>
</dbReference>
<comment type="subcellular location">
    <subcellularLocation>
        <location evidence="13">Cytoplasm</location>
    </subcellularLocation>
</comment>
<feature type="active site" evidence="13">
    <location>
        <position position="69"/>
    </location>
</feature>
<dbReference type="GO" id="GO:0000287">
    <property type="term" value="F:magnesium ion binding"/>
    <property type="evidence" value="ECO:0007669"/>
    <property type="project" value="UniProtKB-UniRule"/>
</dbReference>
<dbReference type="PANTHER" id="PTHR30194:SF3">
    <property type="entry name" value="CROSSOVER JUNCTION ENDODEOXYRIBONUCLEASE RUVC"/>
    <property type="match status" value="1"/>
</dbReference>
<comment type="function">
    <text evidence="13">The RuvA-RuvB-RuvC complex processes Holliday junction (HJ) DNA during genetic recombination and DNA repair. Endonuclease that resolves HJ intermediates. Cleaves cruciform DNA by making single-stranded nicks across the HJ at symmetrical positions within the homologous arms, yielding a 5'-phosphate and a 3'-hydroxyl group; requires a central core of homology in the junction. The consensus cleavage sequence is 5'-(A/T)TT(C/G)-3'. Cleavage occurs on the 3'-side of the TT dinucleotide at the point of strand exchange. HJ branch migration catalyzed by RuvA-RuvB allows RuvC to scan DNA until it finds its consensus sequence, where it cleaves and resolves the cruciform DNA.</text>
</comment>
<dbReference type="EMBL" id="CP002629">
    <property type="protein sequence ID" value="AEB09842.1"/>
    <property type="molecule type" value="Genomic_DNA"/>
</dbReference>
<evidence type="ECO:0000256" key="12">
    <source>
        <dbReference type="ARBA" id="ARBA00029354"/>
    </source>
</evidence>
<evidence type="ECO:0000313" key="16">
    <source>
        <dbReference type="Proteomes" id="UP000000483"/>
    </source>
</evidence>
<dbReference type="SUPFAM" id="SSF53098">
    <property type="entry name" value="Ribonuclease H-like"/>
    <property type="match status" value="1"/>
</dbReference>
<evidence type="ECO:0000256" key="11">
    <source>
        <dbReference type="ARBA" id="ARBA00023204"/>
    </source>
</evidence>
<evidence type="ECO:0000256" key="2">
    <source>
        <dbReference type="ARBA" id="ARBA00022490"/>
    </source>
</evidence>
<dbReference type="InterPro" id="IPR036397">
    <property type="entry name" value="RNaseH_sf"/>
</dbReference>
<keyword evidence="16" id="KW-1185">Reference proteome</keyword>
<reference evidence="15 16" key="1">
    <citation type="journal article" date="2011" name="Stand. Genomic Sci.">
        <title>Complete genome sequence of the acetate-degrading sulfate reducer Desulfobacca acetoxidans type strain (ASRB2).</title>
        <authorList>
            <person name="Goker M."/>
            <person name="Teshima H."/>
            <person name="Lapidus A."/>
            <person name="Nolan M."/>
            <person name="Lucas S."/>
            <person name="Hammon N."/>
            <person name="Deshpande S."/>
            <person name="Cheng J.F."/>
            <person name="Tapia R."/>
            <person name="Han C."/>
            <person name="Goodwin L."/>
            <person name="Pitluck S."/>
            <person name="Huntemann M."/>
            <person name="Liolios K."/>
            <person name="Ivanova N."/>
            <person name="Pagani I."/>
            <person name="Mavromatis K."/>
            <person name="Ovchinikova G."/>
            <person name="Pati A."/>
            <person name="Chen A."/>
            <person name="Palaniappan K."/>
            <person name="Land M."/>
            <person name="Hauser L."/>
            <person name="Brambilla E.M."/>
            <person name="Rohde M."/>
            <person name="Spring S."/>
            <person name="Detter J.C."/>
            <person name="Woyke T."/>
            <person name="Bristow J."/>
            <person name="Eisen J.A."/>
            <person name="Markowitz V."/>
            <person name="Hugenholtz P."/>
            <person name="Kyrpides N.C."/>
            <person name="Klenk H.P."/>
        </authorList>
    </citation>
    <scope>NUCLEOTIDE SEQUENCE [LARGE SCALE GENOMIC DNA]</scope>
    <source>
        <strain evidence="16">ATCC 700848 / DSM 11109 / ASRB2</strain>
    </source>
</reference>
<dbReference type="PANTHER" id="PTHR30194">
    <property type="entry name" value="CROSSOVER JUNCTION ENDODEOXYRIBONUCLEASE RUVC"/>
    <property type="match status" value="1"/>
</dbReference>
<dbReference type="GO" id="GO:0006310">
    <property type="term" value="P:DNA recombination"/>
    <property type="evidence" value="ECO:0007669"/>
    <property type="project" value="UniProtKB-UniRule"/>
</dbReference>
<evidence type="ECO:0000256" key="4">
    <source>
        <dbReference type="ARBA" id="ARBA00022723"/>
    </source>
</evidence>
<dbReference type="InterPro" id="IPR012337">
    <property type="entry name" value="RNaseH-like_sf"/>
</dbReference>
<dbReference type="FunFam" id="3.30.420.10:FF:000002">
    <property type="entry name" value="Crossover junction endodeoxyribonuclease RuvC"/>
    <property type="match status" value="1"/>
</dbReference>
<sequence>MNRIILGVDPGSRATGYGLIAATGESLLHLESGFIALPAQLSHSQRLARIYQRLESLISRYNPEALAVEAVFLAHNVQSALKLGQVRGVVLLAAGQADIPVFEYSPLTLKKAIVGYGQATKTQVLLMVENLLGLTLNNHNTADALALSLCHHFHSRWPQRSVSPAAI</sequence>
<evidence type="ECO:0000256" key="7">
    <source>
        <dbReference type="ARBA" id="ARBA00022801"/>
    </source>
</evidence>
<dbReference type="GO" id="GO:0006281">
    <property type="term" value="P:DNA repair"/>
    <property type="evidence" value="ECO:0007669"/>
    <property type="project" value="UniProtKB-UniRule"/>
</dbReference>
<dbReference type="HOGENOM" id="CLU_091257_3_1_7"/>
<keyword evidence="4 13" id="KW-0479">Metal-binding</keyword>
<keyword evidence="10 13" id="KW-0233">DNA recombination</keyword>
<evidence type="ECO:0000256" key="13">
    <source>
        <dbReference type="HAMAP-Rule" id="MF_00034"/>
    </source>
</evidence>
<dbReference type="STRING" id="880072.Desac_2011"/>
<keyword evidence="5 13" id="KW-0255">Endonuclease</keyword>
<feature type="binding site" evidence="13">
    <location>
        <position position="9"/>
    </location>
    <ligand>
        <name>Mg(2+)</name>
        <dbReference type="ChEBI" id="CHEBI:18420"/>
        <label>1</label>
    </ligand>
</feature>
<dbReference type="Pfam" id="PF02075">
    <property type="entry name" value="RuvC"/>
    <property type="match status" value="1"/>
</dbReference>
<dbReference type="RefSeq" id="WP_013706951.1">
    <property type="nucleotide sequence ID" value="NC_015388.1"/>
</dbReference>
<dbReference type="GO" id="GO:0005737">
    <property type="term" value="C:cytoplasm"/>
    <property type="evidence" value="ECO:0007669"/>
    <property type="project" value="UniProtKB-SubCell"/>
</dbReference>
<dbReference type="OrthoDB" id="9805499at2"/>
<proteinExistence type="inferred from homology"/>
<keyword evidence="6 13" id="KW-0227">DNA damage</keyword>
<name>F2NI73_DESAR</name>
<keyword evidence="9 13" id="KW-0238">DNA-binding</keyword>
<evidence type="ECO:0000256" key="5">
    <source>
        <dbReference type="ARBA" id="ARBA00022759"/>
    </source>
</evidence>
<evidence type="ECO:0000313" key="15">
    <source>
        <dbReference type="EMBL" id="AEB09842.1"/>
    </source>
</evidence>
<organism evidence="15 16">
    <name type="scientific">Desulfobacca acetoxidans (strain ATCC 700848 / DSM 11109 / ASRB2)</name>
    <dbReference type="NCBI Taxonomy" id="880072"/>
    <lineage>
        <taxon>Bacteria</taxon>
        <taxon>Pseudomonadati</taxon>
        <taxon>Thermodesulfobacteriota</taxon>
        <taxon>Desulfobaccia</taxon>
        <taxon>Desulfobaccales</taxon>
        <taxon>Desulfobaccaceae</taxon>
        <taxon>Desulfobacca</taxon>
    </lineage>
</organism>
<comment type="caution">
    <text evidence="13">Lacks conserved residue(s) required for the propagation of feature annotation.</text>
</comment>
<dbReference type="InterPro" id="IPR002176">
    <property type="entry name" value="X-over_junc_endoDNase_RuvC"/>
</dbReference>
<dbReference type="PRINTS" id="PR00696">
    <property type="entry name" value="RSOLVASERUVC"/>
</dbReference>
<evidence type="ECO:0000256" key="14">
    <source>
        <dbReference type="NCBIfam" id="TIGR00228"/>
    </source>
</evidence>
<dbReference type="CDD" id="cd16962">
    <property type="entry name" value="RuvC"/>
    <property type="match status" value="1"/>
</dbReference>
<evidence type="ECO:0000256" key="6">
    <source>
        <dbReference type="ARBA" id="ARBA00022763"/>
    </source>
</evidence>
<evidence type="ECO:0000256" key="3">
    <source>
        <dbReference type="ARBA" id="ARBA00022722"/>
    </source>
</evidence>
<feature type="active site" evidence="13">
    <location>
        <position position="9"/>
    </location>
</feature>
<dbReference type="NCBIfam" id="TIGR00228">
    <property type="entry name" value="ruvC"/>
    <property type="match status" value="1"/>
</dbReference>
<gene>
    <name evidence="13" type="primary">ruvC</name>
    <name evidence="15" type="ordered locus">Desac_2011</name>
</gene>
<dbReference type="GO" id="GO:0008821">
    <property type="term" value="F:crossover junction DNA endonuclease activity"/>
    <property type="evidence" value="ECO:0007669"/>
    <property type="project" value="UniProtKB-UniRule"/>
</dbReference>
<dbReference type="Gene3D" id="3.30.420.10">
    <property type="entry name" value="Ribonuclease H-like superfamily/Ribonuclease H"/>
    <property type="match status" value="1"/>
</dbReference>
<keyword evidence="3 13" id="KW-0540">Nuclease</keyword>
<keyword evidence="8 13" id="KW-0460">Magnesium</keyword>
<reference evidence="16" key="2">
    <citation type="submission" date="2011-03" db="EMBL/GenBank/DDBJ databases">
        <title>The complete genome of Desulfobacca acetoxidans DSM 11109.</title>
        <authorList>
            <consortium name="US DOE Joint Genome Institute (JGI-PGF)"/>
            <person name="Lucas S."/>
            <person name="Copeland A."/>
            <person name="Lapidus A."/>
            <person name="Bruce D."/>
            <person name="Goodwin L."/>
            <person name="Pitluck S."/>
            <person name="Peters L."/>
            <person name="Kyrpides N."/>
            <person name="Mavromatis K."/>
            <person name="Ivanova N."/>
            <person name="Ovchinnikova G."/>
            <person name="Teshima H."/>
            <person name="Detter J.C."/>
            <person name="Han C."/>
            <person name="Land M."/>
            <person name="Hauser L."/>
            <person name="Markowitz V."/>
            <person name="Cheng J.-F."/>
            <person name="Hugenholtz P."/>
            <person name="Woyke T."/>
            <person name="Wu D."/>
            <person name="Spring S."/>
            <person name="Schueler E."/>
            <person name="Brambilla E."/>
            <person name="Klenk H.-P."/>
            <person name="Eisen J.A."/>
        </authorList>
    </citation>
    <scope>NUCLEOTIDE SEQUENCE [LARGE SCALE GENOMIC DNA]</scope>
    <source>
        <strain evidence="16">ATCC 700848 / DSM 11109 / ASRB2</strain>
    </source>
</reference>
<protein>
    <recommendedName>
        <fullName evidence="13 14">Crossover junction endodeoxyribonuclease RuvC</fullName>
        <ecNumber evidence="13 14">3.1.21.10</ecNumber>
    </recommendedName>
    <alternativeName>
        <fullName evidence="13">Holliday junction nuclease RuvC</fullName>
    </alternativeName>
    <alternativeName>
        <fullName evidence="13">Holliday junction resolvase RuvC</fullName>
    </alternativeName>
</protein>
<evidence type="ECO:0000256" key="9">
    <source>
        <dbReference type="ARBA" id="ARBA00023125"/>
    </source>
</evidence>
<feature type="binding site" evidence="13">
    <location>
        <position position="69"/>
    </location>
    <ligand>
        <name>Mg(2+)</name>
        <dbReference type="ChEBI" id="CHEBI:18420"/>
        <label>2</label>
    </ligand>
</feature>
<comment type="catalytic activity">
    <reaction evidence="12 13">
        <text>Endonucleolytic cleavage at a junction such as a reciprocal single-stranded crossover between two homologous DNA duplexes (Holliday junction).</text>
        <dbReference type="EC" id="3.1.21.10"/>
    </reaction>
</comment>
<dbReference type="Proteomes" id="UP000000483">
    <property type="component" value="Chromosome"/>
</dbReference>
<dbReference type="EC" id="3.1.21.10" evidence="13 14"/>
<accession>F2NI73</accession>